<dbReference type="EMBL" id="JANPWB010000012">
    <property type="protein sequence ID" value="KAJ1118886.1"/>
    <property type="molecule type" value="Genomic_DNA"/>
</dbReference>
<comment type="caution">
    <text evidence="2">The sequence shown here is derived from an EMBL/GenBank/DDBJ whole genome shotgun (WGS) entry which is preliminary data.</text>
</comment>
<dbReference type="Proteomes" id="UP001066276">
    <property type="component" value="Chromosome 8"/>
</dbReference>
<sequence>MVVTGVMADFGLPIRPPNIREGPTEGHTIRFKPTRPALAYQIHRSRIDGSSHVVRHPPAAVYAAEAAQAMCDLNHGPKGATELLCQYPRGSVRSVTVPAALQASPITGSSGPDPCHRACLSGGRQRPSGAPATHAADIVQPHRRLHSLPAPFTSSEALPQQCGTPACSESRITPGSLHGQQGTRDPPGSRRAPRCRIINWRERSCKLCCRSCRHLWCPSNMVKHE</sequence>
<name>A0AAV7NTX4_PLEWA</name>
<evidence type="ECO:0000313" key="2">
    <source>
        <dbReference type="EMBL" id="KAJ1118886.1"/>
    </source>
</evidence>
<feature type="compositionally biased region" description="Polar residues" evidence="1">
    <location>
        <begin position="170"/>
        <end position="183"/>
    </location>
</feature>
<feature type="region of interest" description="Disordered" evidence="1">
    <location>
        <begin position="161"/>
        <end position="192"/>
    </location>
</feature>
<reference evidence="2" key="1">
    <citation type="journal article" date="2022" name="bioRxiv">
        <title>Sequencing and chromosome-scale assembly of the giantPleurodeles waltlgenome.</title>
        <authorList>
            <person name="Brown T."/>
            <person name="Elewa A."/>
            <person name="Iarovenko S."/>
            <person name="Subramanian E."/>
            <person name="Araus A.J."/>
            <person name="Petzold A."/>
            <person name="Susuki M."/>
            <person name="Suzuki K.-i.T."/>
            <person name="Hayashi T."/>
            <person name="Toyoda A."/>
            <person name="Oliveira C."/>
            <person name="Osipova E."/>
            <person name="Leigh N.D."/>
            <person name="Simon A."/>
            <person name="Yun M.H."/>
        </authorList>
    </citation>
    <scope>NUCLEOTIDE SEQUENCE</scope>
    <source>
        <strain evidence="2">20211129_DDA</strain>
        <tissue evidence="2">Liver</tissue>
    </source>
</reference>
<accession>A0AAV7NTX4</accession>
<proteinExistence type="predicted"/>
<dbReference type="AlphaFoldDB" id="A0AAV7NTX4"/>
<organism evidence="2 3">
    <name type="scientific">Pleurodeles waltl</name>
    <name type="common">Iberian ribbed newt</name>
    <dbReference type="NCBI Taxonomy" id="8319"/>
    <lineage>
        <taxon>Eukaryota</taxon>
        <taxon>Metazoa</taxon>
        <taxon>Chordata</taxon>
        <taxon>Craniata</taxon>
        <taxon>Vertebrata</taxon>
        <taxon>Euteleostomi</taxon>
        <taxon>Amphibia</taxon>
        <taxon>Batrachia</taxon>
        <taxon>Caudata</taxon>
        <taxon>Salamandroidea</taxon>
        <taxon>Salamandridae</taxon>
        <taxon>Pleurodelinae</taxon>
        <taxon>Pleurodeles</taxon>
    </lineage>
</organism>
<keyword evidence="3" id="KW-1185">Reference proteome</keyword>
<gene>
    <name evidence="2" type="ORF">NDU88_007073</name>
</gene>
<evidence type="ECO:0000256" key="1">
    <source>
        <dbReference type="SAM" id="MobiDB-lite"/>
    </source>
</evidence>
<protein>
    <submittedName>
        <fullName evidence="2">Uncharacterized protein</fullName>
    </submittedName>
</protein>
<evidence type="ECO:0000313" key="3">
    <source>
        <dbReference type="Proteomes" id="UP001066276"/>
    </source>
</evidence>